<comment type="caution">
    <text evidence="1">The sequence shown here is derived from an EMBL/GenBank/DDBJ whole genome shotgun (WGS) entry which is preliminary data.</text>
</comment>
<organism evidence="1 2">
    <name type="scientific">Gluconacetobacter sacchari</name>
    <dbReference type="NCBI Taxonomy" id="92759"/>
    <lineage>
        <taxon>Bacteria</taxon>
        <taxon>Pseudomonadati</taxon>
        <taxon>Pseudomonadota</taxon>
        <taxon>Alphaproteobacteria</taxon>
        <taxon>Acetobacterales</taxon>
        <taxon>Acetobacteraceae</taxon>
        <taxon>Gluconacetobacter</taxon>
    </lineage>
</organism>
<evidence type="ECO:0000313" key="1">
    <source>
        <dbReference type="EMBL" id="MBB2161312.1"/>
    </source>
</evidence>
<dbReference type="EMBL" id="JABEQJ010000019">
    <property type="protein sequence ID" value="MBB2161312.1"/>
    <property type="molecule type" value="Genomic_DNA"/>
</dbReference>
<protein>
    <submittedName>
        <fullName evidence="1">Uncharacterized protein</fullName>
    </submittedName>
</protein>
<accession>A0A7W4IEK2</accession>
<name>A0A7W4IEK2_9PROT</name>
<reference evidence="1 2" key="1">
    <citation type="submission" date="2020-04" db="EMBL/GenBank/DDBJ databases">
        <title>Description of novel Gluconacetobacter.</title>
        <authorList>
            <person name="Sombolestani A."/>
        </authorList>
    </citation>
    <scope>NUCLEOTIDE SEQUENCE [LARGE SCALE GENOMIC DNA]</scope>
    <source>
        <strain evidence="1 2">LMG 19747</strain>
    </source>
</reference>
<gene>
    <name evidence="1" type="ORF">HLH48_14225</name>
</gene>
<sequence length="146" mass="16516">MKWTLTSGMLYGTPGGKNPLEKPERRPAIASDDGVIIMWTATVPIANIITLVYRKDELEVCIYAIREFDPENEKNIFVSAPLRPGLATYMKIIGNIEDGKKEYYTPTKEEIDSIGIHLHEALPLWRKDPPESGFITTKYEITEVSC</sequence>
<dbReference type="AlphaFoldDB" id="A0A7W4IEK2"/>
<evidence type="ECO:0000313" key="2">
    <source>
        <dbReference type="Proteomes" id="UP000589085"/>
    </source>
</evidence>
<dbReference type="Proteomes" id="UP000589085">
    <property type="component" value="Unassembled WGS sequence"/>
</dbReference>
<dbReference type="RefSeq" id="WP_182998149.1">
    <property type="nucleotide sequence ID" value="NZ_JABEQJ010000019.1"/>
</dbReference>
<proteinExistence type="predicted"/>